<protein>
    <submittedName>
        <fullName evidence="1">Uncharacterized protein</fullName>
    </submittedName>
</protein>
<comment type="caution">
    <text evidence="1">The sequence shown here is derived from an EMBL/GenBank/DDBJ whole genome shotgun (WGS) entry which is preliminary data.</text>
</comment>
<gene>
    <name evidence="1" type="ORF">WN944_010668</name>
</gene>
<dbReference type="AlphaFoldDB" id="A0AAP0MU59"/>
<keyword evidence="2" id="KW-1185">Reference proteome</keyword>
<sequence length="106" mass="11645">MGIGKVLVVSKEASRKILERGHRAYTPITLVRKNKDKRGKLVAHCLFGKILHACSVPREGLKAAMLAWRSTKELKVESLGTTSLSLSLLQKVKKKITGGHGTLTNR</sequence>
<name>A0AAP0MU59_9ROSI</name>
<evidence type="ECO:0000313" key="1">
    <source>
        <dbReference type="EMBL" id="KAK9222234.1"/>
    </source>
</evidence>
<evidence type="ECO:0000313" key="2">
    <source>
        <dbReference type="Proteomes" id="UP001428341"/>
    </source>
</evidence>
<reference evidence="1 2" key="1">
    <citation type="submission" date="2024-05" db="EMBL/GenBank/DDBJ databases">
        <title>Haplotype-resolved chromosome-level genome assembly of Huyou (Citrus changshanensis).</title>
        <authorList>
            <person name="Miao C."/>
            <person name="Chen W."/>
            <person name="Wu Y."/>
            <person name="Wang L."/>
            <person name="Zhao S."/>
            <person name="Grierson D."/>
            <person name="Xu C."/>
            <person name="Chen K."/>
        </authorList>
    </citation>
    <scope>NUCLEOTIDE SEQUENCE [LARGE SCALE GENOMIC DNA]</scope>
    <source>
        <strain evidence="1">01-14</strain>
        <tissue evidence="1">Leaf</tissue>
    </source>
</reference>
<proteinExistence type="predicted"/>
<accession>A0AAP0MU59</accession>
<dbReference type="Proteomes" id="UP001428341">
    <property type="component" value="Unassembled WGS sequence"/>
</dbReference>
<dbReference type="EMBL" id="JBCGBO010000002">
    <property type="protein sequence ID" value="KAK9222234.1"/>
    <property type="molecule type" value="Genomic_DNA"/>
</dbReference>
<organism evidence="1 2">
    <name type="scientific">Citrus x changshan-huyou</name>
    <dbReference type="NCBI Taxonomy" id="2935761"/>
    <lineage>
        <taxon>Eukaryota</taxon>
        <taxon>Viridiplantae</taxon>
        <taxon>Streptophyta</taxon>
        <taxon>Embryophyta</taxon>
        <taxon>Tracheophyta</taxon>
        <taxon>Spermatophyta</taxon>
        <taxon>Magnoliopsida</taxon>
        <taxon>eudicotyledons</taxon>
        <taxon>Gunneridae</taxon>
        <taxon>Pentapetalae</taxon>
        <taxon>rosids</taxon>
        <taxon>malvids</taxon>
        <taxon>Sapindales</taxon>
        <taxon>Rutaceae</taxon>
        <taxon>Aurantioideae</taxon>
        <taxon>Citrus</taxon>
    </lineage>
</organism>